<feature type="transmembrane region" description="Helical" evidence="1">
    <location>
        <begin position="12"/>
        <end position="34"/>
    </location>
</feature>
<keyword evidence="1" id="KW-0812">Transmembrane</keyword>
<evidence type="ECO:0008006" key="4">
    <source>
        <dbReference type="Google" id="ProtNLM"/>
    </source>
</evidence>
<dbReference type="EMBL" id="BONC01000002">
    <property type="protein sequence ID" value="GIF54528.1"/>
    <property type="molecule type" value="Genomic_DNA"/>
</dbReference>
<sequence length="60" mass="6634">MLDRAAESRRRILAAQARWVVVAKLVVAVLFAAVTLTWGFVEPFVLRTVLAFVVIGLIPL</sequence>
<keyword evidence="1" id="KW-0472">Membrane</keyword>
<proteinExistence type="predicted"/>
<accession>A0ABQ4BVH2</accession>
<dbReference type="Proteomes" id="UP000624325">
    <property type="component" value="Unassembled WGS sequence"/>
</dbReference>
<keyword evidence="1" id="KW-1133">Transmembrane helix</keyword>
<comment type="caution">
    <text evidence="2">The sequence shown here is derived from an EMBL/GenBank/DDBJ whole genome shotgun (WGS) entry which is preliminary data.</text>
</comment>
<gene>
    <name evidence="2" type="ORF">Air01nite_06230</name>
</gene>
<evidence type="ECO:0000256" key="1">
    <source>
        <dbReference type="SAM" id="Phobius"/>
    </source>
</evidence>
<name>A0ABQ4BVH2_9ACTN</name>
<evidence type="ECO:0000313" key="2">
    <source>
        <dbReference type="EMBL" id="GIF54528.1"/>
    </source>
</evidence>
<evidence type="ECO:0000313" key="3">
    <source>
        <dbReference type="Proteomes" id="UP000624325"/>
    </source>
</evidence>
<organism evidence="2 3">
    <name type="scientific">Asanoa iriomotensis</name>
    <dbReference type="NCBI Taxonomy" id="234613"/>
    <lineage>
        <taxon>Bacteria</taxon>
        <taxon>Bacillati</taxon>
        <taxon>Actinomycetota</taxon>
        <taxon>Actinomycetes</taxon>
        <taxon>Micromonosporales</taxon>
        <taxon>Micromonosporaceae</taxon>
        <taxon>Asanoa</taxon>
    </lineage>
</organism>
<keyword evidence="3" id="KW-1185">Reference proteome</keyword>
<protein>
    <recommendedName>
        <fullName evidence="4">AI-2E family transporter</fullName>
    </recommendedName>
</protein>
<reference evidence="2 3" key="1">
    <citation type="submission" date="2021-01" db="EMBL/GenBank/DDBJ databases">
        <title>Whole genome shotgun sequence of Asanoa iriomotensis NBRC 100142.</title>
        <authorList>
            <person name="Komaki H."/>
            <person name="Tamura T."/>
        </authorList>
    </citation>
    <scope>NUCLEOTIDE SEQUENCE [LARGE SCALE GENOMIC DNA]</scope>
    <source>
        <strain evidence="2 3">NBRC 100142</strain>
    </source>
</reference>